<organism evidence="10 11">
    <name type="scientific">Petromyzon marinus</name>
    <name type="common">Sea lamprey</name>
    <dbReference type="NCBI Taxonomy" id="7757"/>
    <lineage>
        <taxon>Eukaryota</taxon>
        <taxon>Metazoa</taxon>
        <taxon>Chordata</taxon>
        <taxon>Craniata</taxon>
        <taxon>Vertebrata</taxon>
        <taxon>Cyclostomata</taxon>
        <taxon>Hyperoartia</taxon>
        <taxon>Petromyzontiformes</taxon>
        <taxon>Petromyzontidae</taxon>
        <taxon>Petromyzon</taxon>
    </lineage>
</organism>
<evidence type="ECO:0000256" key="4">
    <source>
        <dbReference type="ARBA" id="ARBA00022980"/>
    </source>
</evidence>
<dbReference type="PANTHER" id="PTHR46685">
    <property type="entry name" value="28S RIBOSOMAL PROTEIN S15, MITOCHONDRIAL"/>
    <property type="match status" value="1"/>
</dbReference>
<evidence type="ECO:0000256" key="8">
    <source>
        <dbReference type="ARBA" id="ARBA00035528"/>
    </source>
</evidence>
<dbReference type="InterPro" id="IPR005290">
    <property type="entry name" value="Ribosomal_uS15_bac-type"/>
</dbReference>
<evidence type="ECO:0000256" key="7">
    <source>
        <dbReference type="ARBA" id="ARBA00035249"/>
    </source>
</evidence>
<keyword evidence="6 9" id="KW-0687">Ribonucleoprotein</keyword>
<comment type="similarity">
    <text evidence="2 9">Belongs to the universal ribosomal protein uS15 family.</text>
</comment>
<proteinExistence type="inferred from homology"/>
<dbReference type="HAMAP" id="MF_01343_B">
    <property type="entry name" value="Ribosomal_uS15_B"/>
    <property type="match status" value="1"/>
</dbReference>
<dbReference type="KEGG" id="pmrn:116953365"/>
<dbReference type="AlphaFoldDB" id="A0AAJ7XCJ0"/>
<keyword evidence="10" id="KW-1185">Reference proteome</keyword>
<reference evidence="11" key="1">
    <citation type="submission" date="2025-08" db="UniProtKB">
        <authorList>
            <consortium name="RefSeq"/>
        </authorList>
    </citation>
    <scope>IDENTIFICATION</scope>
    <source>
        <tissue evidence="11">Sperm</tissue>
    </source>
</reference>
<dbReference type="GeneID" id="116953365"/>
<dbReference type="SMART" id="SM01387">
    <property type="entry name" value="Ribosomal_S15"/>
    <property type="match status" value="1"/>
</dbReference>
<evidence type="ECO:0000256" key="9">
    <source>
        <dbReference type="RuleBase" id="RU003919"/>
    </source>
</evidence>
<dbReference type="SUPFAM" id="SSF47060">
    <property type="entry name" value="S15/NS1 RNA-binding domain"/>
    <property type="match status" value="1"/>
</dbReference>
<gene>
    <name evidence="11" type="primary">MRPS15</name>
</gene>
<evidence type="ECO:0000256" key="5">
    <source>
        <dbReference type="ARBA" id="ARBA00023128"/>
    </source>
</evidence>
<dbReference type="GO" id="GO:0003735">
    <property type="term" value="F:structural constituent of ribosome"/>
    <property type="evidence" value="ECO:0007669"/>
    <property type="project" value="InterPro"/>
</dbReference>
<accession>A0AAJ7XCJ0</accession>
<dbReference type="InterPro" id="IPR052137">
    <property type="entry name" value="uS15_ribosomal"/>
</dbReference>
<dbReference type="RefSeq" id="XP_032829401.1">
    <property type="nucleotide sequence ID" value="XM_032973510.1"/>
</dbReference>
<dbReference type="PANTHER" id="PTHR46685:SF1">
    <property type="entry name" value="SMALL RIBOSOMAL SUBUNIT PROTEIN US15M"/>
    <property type="match status" value="1"/>
</dbReference>
<dbReference type="Proteomes" id="UP001318040">
    <property type="component" value="Chromosome 51"/>
</dbReference>
<keyword evidence="4 9" id="KW-0689">Ribosomal protein</keyword>
<dbReference type="GO" id="GO:0005763">
    <property type="term" value="C:mitochondrial small ribosomal subunit"/>
    <property type="evidence" value="ECO:0007669"/>
    <property type="project" value="TreeGrafter"/>
</dbReference>
<dbReference type="CTD" id="64960"/>
<dbReference type="InterPro" id="IPR009068">
    <property type="entry name" value="uS15_NS1_RNA-bd_sf"/>
</dbReference>
<evidence type="ECO:0000256" key="6">
    <source>
        <dbReference type="ARBA" id="ARBA00023274"/>
    </source>
</evidence>
<dbReference type="Pfam" id="PF00312">
    <property type="entry name" value="Ribosomal_S15"/>
    <property type="match status" value="1"/>
</dbReference>
<protein>
    <recommendedName>
        <fullName evidence="7">Small ribosomal subunit protein uS15m</fullName>
    </recommendedName>
    <alternativeName>
        <fullName evidence="8">28S ribosomal protein S15, mitochondrial</fullName>
    </alternativeName>
</protein>
<keyword evidence="5" id="KW-0496">Mitochondrion</keyword>
<name>A0AAJ7XCJ0_PETMA</name>
<evidence type="ECO:0000256" key="1">
    <source>
        <dbReference type="ARBA" id="ARBA00004173"/>
    </source>
</evidence>
<evidence type="ECO:0000256" key="3">
    <source>
        <dbReference type="ARBA" id="ARBA00022946"/>
    </source>
</evidence>
<evidence type="ECO:0000256" key="2">
    <source>
        <dbReference type="ARBA" id="ARBA00008434"/>
    </source>
</evidence>
<comment type="subcellular location">
    <subcellularLocation>
        <location evidence="1">Mitochondrion</location>
    </subcellularLocation>
</comment>
<evidence type="ECO:0000313" key="10">
    <source>
        <dbReference type="Proteomes" id="UP001318040"/>
    </source>
</evidence>
<dbReference type="GO" id="GO:0032543">
    <property type="term" value="P:mitochondrial translation"/>
    <property type="evidence" value="ECO:0007669"/>
    <property type="project" value="TreeGrafter"/>
</dbReference>
<keyword evidence="3" id="KW-0809">Transit peptide</keyword>
<dbReference type="CDD" id="cd00353">
    <property type="entry name" value="Ribosomal_S15p_S13e"/>
    <property type="match status" value="1"/>
</dbReference>
<dbReference type="InterPro" id="IPR000589">
    <property type="entry name" value="Ribosomal_uS15"/>
</dbReference>
<evidence type="ECO:0000313" key="11">
    <source>
        <dbReference type="RefSeq" id="XP_032829401.1"/>
    </source>
</evidence>
<dbReference type="Gene3D" id="1.10.287.10">
    <property type="entry name" value="S15/NS1, RNA-binding"/>
    <property type="match status" value="1"/>
</dbReference>
<sequence length="292" mass="32566">MQTQLPPRVPLFLSVLPGLAGSQGLPGVPGRLGPHRRLLLLPPGLAASPAGVSSWARLLAHPQQPPAGASGGTATPRVNWAAQAKRLYGRKRQAAPRVVPTSQLDDLPPTATKYGFEGLSELQTADECVRRLLSLELGSHSDKLKLKKQQYIALVQRSPEDRSSTEVQIAVLTARIRNYSEHLAQHPRDKTNKRYMLMASDRRKKLLKYLRRTRYDRFEHTCTALNISFQLPPAYHRRASHRWVAKKALVVRVRQLVNERRYRARQEARAQAEQAVQAVQAVQAAPPCEGSG</sequence>
<dbReference type="NCBIfam" id="TIGR00952">
    <property type="entry name" value="S15_bact"/>
    <property type="match status" value="1"/>
</dbReference>
<dbReference type="GO" id="GO:0003723">
    <property type="term" value="F:RNA binding"/>
    <property type="evidence" value="ECO:0007669"/>
    <property type="project" value="TreeGrafter"/>
</dbReference>